<reference evidence="2" key="1">
    <citation type="submission" date="2022-03" db="EMBL/GenBank/DDBJ databases">
        <title>Identification of a novel bacterium isolated from mangrove sediments.</title>
        <authorList>
            <person name="Pan X."/>
        </authorList>
    </citation>
    <scope>NUCLEOTIDE SEQUENCE</scope>
    <source>
        <strain evidence="2">B2637</strain>
    </source>
</reference>
<gene>
    <name evidence="2" type="ORF">MTR65_15130</name>
</gene>
<evidence type="ECO:0000259" key="1">
    <source>
        <dbReference type="Pfam" id="PF18348"/>
    </source>
</evidence>
<dbReference type="EMBL" id="JALHAT010000031">
    <property type="protein sequence ID" value="MCJ1962027.1"/>
    <property type="molecule type" value="Genomic_DNA"/>
</dbReference>
<sequence>MSGISAPIFRFTDGLNVTEHDTYTRTLPLDGMLAMTGPSVTAEPGCLPVRGDLAHIKLAGLCFVPHYAVPVAYTAKAGAQLVSAPTTTGEVLAELDEGAVFNVLDIAGVWSWGQIGEDGLVGYVALEQIEAPEAGE</sequence>
<dbReference type="Proteomes" id="UP001162802">
    <property type="component" value="Unassembled WGS sequence"/>
</dbReference>
<comment type="caution">
    <text evidence="2">The sequence shown here is derived from an EMBL/GenBank/DDBJ whole genome shotgun (WGS) entry which is preliminary data.</text>
</comment>
<dbReference type="RefSeq" id="WP_243801635.1">
    <property type="nucleotide sequence ID" value="NZ_JALHAT010000031.1"/>
</dbReference>
<evidence type="ECO:0000313" key="2">
    <source>
        <dbReference type="EMBL" id="MCJ1962027.1"/>
    </source>
</evidence>
<organism evidence="2 3">
    <name type="scientific">Novosphingobium mangrovi</name>
    <name type="common">ex Hu et al. 2023</name>
    <dbReference type="NCBI Taxonomy" id="2930094"/>
    <lineage>
        <taxon>Bacteria</taxon>
        <taxon>Pseudomonadati</taxon>
        <taxon>Pseudomonadota</taxon>
        <taxon>Alphaproteobacteria</taxon>
        <taxon>Sphingomonadales</taxon>
        <taxon>Sphingomonadaceae</taxon>
        <taxon>Novosphingobium</taxon>
    </lineage>
</organism>
<accession>A0ABT0AFR2</accession>
<proteinExistence type="predicted"/>
<dbReference type="InterPro" id="IPR041382">
    <property type="entry name" value="SH3_16"/>
</dbReference>
<feature type="domain" description="Bacterial dipeptidyl-peptidase SH3" evidence="1">
    <location>
        <begin position="82"/>
        <end position="129"/>
    </location>
</feature>
<protein>
    <submittedName>
        <fullName evidence="2">SH3 domain-containing protein</fullName>
    </submittedName>
</protein>
<keyword evidence="3" id="KW-1185">Reference proteome</keyword>
<evidence type="ECO:0000313" key="3">
    <source>
        <dbReference type="Proteomes" id="UP001162802"/>
    </source>
</evidence>
<dbReference type="Pfam" id="PF18348">
    <property type="entry name" value="SH3_16"/>
    <property type="match status" value="1"/>
</dbReference>
<name>A0ABT0AFR2_9SPHN</name>